<dbReference type="Gene3D" id="3.30.450.40">
    <property type="match status" value="1"/>
</dbReference>
<dbReference type="InterPro" id="IPR050707">
    <property type="entry name" value="HTH_MetabolicPath_Reg"/>
</dbReference>
<dbReference type="AlphaFoldDB" id="A0AAW4XQY0"/>
<dbReference type="GO" id="GO:0003700">
    <property type="term" value="F:DNA-binding transcription factor activity"/>
    <property type="evidence" value="ECO:0007669"/>
    <property type="project" value="TreeGrafter"/>
</dbReference>
<dbReference type="Gene3D" id="1.10.10.10">
    <property type="entry name" value="Winged helix-like DNA-binding domain superfamily/Winged helix DNA-binding domain"/>
    <property type="match status" value="1"/>
</dbReference>
<proteinExistence type="predicted"/>
<keyword evidence="2" id="KW-0238">DNA-binding</keyword>
<dbReference type="InterPro" id="IPR036390">
    <property type="entry name" value="WH_DNA-bd_sf"/>
</dbReference>
<evidence type="ECO:0000259" key="5">
    <source>
        <dbReference type="PROSITE" id="PS51078"/>
    </source>
</evidence>
<evidence type="ECO:0000313" key="6">
    <source>
        <dbReference type="EMBL" id="MCD2114857.1"/>
    </source>
</evidence>
<evidence type="ECO:0000256" key="2">
    <source>
        <dbReference type="ARBA" id="ARBA00023125"/>
    </source>
</evidence>
<reference evidence="6" key="1">
    <citation type="submission" date="2021-11" db="EMBL/GenBank/DDBJ databases">
        <title>Development of a sustainable strategy for remediation of hydrocarbon-contaminated territories based on the waste exchange concept.</title>
        <authorList>
            <person name="Elkin A."/>
        </authorList>
    </citation>
    <scope>NUCLEOTIDE SEQUENCE</scope>
    <source>
        <strain evidence="6">IEGM 757</strain>
    </source>
</reference>
<dbReference type="EMBL" id="JAJNCO010000031">
    <property type="protein sequence ID" value="MCD2114857.1"/>
    <property type="molecule type" value="Genomic_DNA"/>
</dbReference>
<evidence type="ECO:0000256" key="1">
    <source>
        <dbReference type="ARBA" id="ARBA00023015"/>
    </source>
</evidence>
<keyword evidence="1" id="KW-0805">Transcription regulation</keyword>
<accession>A0AAW4XQY0</accession>
<dbReference type="GO" id="GO:0045892">
    <property type="term" value="P:negative regulation of DNA-templated transcription"/>
    <property type="evidence" value="ECO:0007669"/>
    <property type="project" value="TreeGrafter"/>
</dbReference>
<dbReference type="PROSITE" id="PS51077">
    <property type="entry name" value="HTH_ICLR"/>
    <property type="match status" value="1"/>
</dbReference>
<dbReference type="Proteomes" id="UP001198630">
    <property type="component" value="Unassembled WGS sequence"/>
</dbReference>
<evidence type="ECO:0000313" key="7">
    <source>
        <dbReference type="Proteomes" id="UP001198630"/>
    </source>
</evidence>
<dbReference type="SUPFAM" id="SSF55781">
    <property type="entry name" value="GAF domain-like"/>
    <property type="match status" value="1"/>
</dbReference>
<comment type="caution">
    <text evidence="6">The sequence shown here is derived from an EMBL/GenBank/DDBJ whole genome shotgun (WGS) entry which is preliminary data.</text>
</comment>
<feature type="domain" description="IclR-ED" evidence="5">
    <location>
        <begin position="49"/>
        <end position="226"/>
    </location>
</feature>
<dbReference type="InterPro" id="IPR029016">
    <property type="entry name" value="GAF-like_dom_sf"/>
</dbReference>
<sequence>MAILELVVASNSRGVRLGDLANALDAPKSTMHALSRGLVSTGYLREADGRYLVGPAISSLLAVGPTTFQFAYRHILTELVEKWNETAMLATLVGESIVYVDSVQPDVLIRANPTLNKRISLWPRSSGKVFLAHMEPKRLEAYLRRQHPDPADADLVRAELDVTRSTGLGINIGQSVADHIGIAVPIRIGQSPVTTAIAIAGPKSRLDGHVDAIASDMRNAAAAIGS</sequence>
<dbReference type="InterPro" id="IPR005471">
    <property type="entry name" value="Tscrpt_reg_IclR_N"/>
</dbReference>
<dbReference type="Pfam" id="PF09339">
    <property type="entry name" value="HTH_IclR"/>
    <property type="match status" value="1"/>
</dbReference>
<organism evidence="6 7">
    <name type="scientific">Rhodococcus rhodochrous</name>
    <dbReference type="NCBI Taxonomy" id="1829"/>
    <lineage>
        <taxon>Bacteria</taxon>
        <taxon>Bacillati</taxon>
        <taxon>Actinomycetota</taxon>
        <taxon>Actinomycetes</taxon>
        <taxon>Mycobacteriales</taxon>
        <taxon>Nocardiaceae</taxon>
        <taxon>Rhodococcus</taxon>
    </lineage>
</organism>
<protein>
    <submittedName>
        <fullName evidence="6">Helix-turn-helix domain-containing protein</fullName>
    </submittedName>
</protein>
<dbReference type="PROSITE" id="PS51078">
    <property type="entry name" value="ICLR_ED"/>
    <property type="match status" value="1"/>
</dbReference>
<keyword evidence="3" id="KW-0804">Transcription</keyword>
<dbReference type="InterPro" id="IPR036388">
    <property type="entry name" value="WH-like_DNA-bd_sf"/>
</dbReference>
<dbReference type="PANTHER" id="PTHR30136:SF35">
    <property type="entry name" value="HTH-TYPE TRANSCRIPTIONAL REGULATOR RV1719"/>
    <property type="match status" value="1"/>
</dbReference>
<dbReference type="RefSeq" id="WP_230792801.1">
    <property type="nucleotide sequence ID" value="NZ_JAJNCO010000031.1"/>
</dbReference>
<evidence type="ECO:0000256" key="3">
    <source>
        <dbReference type="ARBA" id="ARBA00023163"/>
    </source>
</evidence>
<feature type="domain" description="HTH iclR-type" evidence="4">
    <location>
        <begin position="1"/>
        <end position="55"/>
    </location>
</feature>
<dbReference type="SUPFAM" id="SSF46785">
    <property type="entry name" value="Winged helix' DNA-binding domain"/>
    <property type="match status" value="1"/>
</dbReference>
<gene>
    <name evidence="6" type="ORF">LQ384_27550</name>
</gene>
<name>A0AAW4XQY0_RHORH</name>
<dbReference type="Pfam" id="PF01614">
    <property type="entry name" value="IclR_C"/>
    <property type="match status" value="1"/>
</dbReference>
<dbReference type="GO" id="GO:0003677">
    <property type="term" value="F:DNA binding"/>
    <property type="evidence" value="ECO:0007669"/>
    <property type="project" value="UniProtKB-KW"/>
</dbReference>
<dbReference type="PANTHER" id="PTHR30136">
    <property type="entry name" value="HELIX-TURN-HELIX TRANSCRIPTIONAL REGULATOR, ICLR FAMILY"/>
    <property type="match status" value="1"/>
</dbReference>
<evidence type="ECO:0000259" key="4">
    <source>
        <dbReference type="PROSITE" id="PS51077"/>
    </source>
</evidence>
<dbReference type="InterPro" id="IPR014757">
    <property type="entry name" value="Tscrpt_reg_IclR_C"/>
</dbReference>